<proteinExistence type="predicted"/>
<organism evidence="1 2">
    <name type="scientific">Streptococcus agalactiae</name>
    <dbReference type="NCBI Taxonomy" id="1311"/>
    <lineage>
        <taxon>Bacteria</taxon>
        <taxon>Bacillati</taxon>
        <taxon>Bacillota</taxon>
        <taxon>Bacilli</taxon>
        <taxon>Lactobacillales</taxon>
        <taxon>Streptococcaceae</taxon>
        <taxon>Streptococcus</taxon>
    </lineage>
</organism>
<reference evidence="1 2" key="1">
    <citation type="journal article" date="2015" name="PLoS ONE">
        <title>Genomic analysis reveals the molecular basis for capsule loss in the group B streptococcus population.</title>
        <authorList>
            <consortium name="DEVANI Consortium"/>
            <person name="Rosini R."/>
            <person name="Campisi E."/>
            <person name="De Chiara M."/>
            <person name="Tettelin H."/>
            <person name="Rinaudo D."/>
            <person name="Toniolo C."/>
            <person name="Metruccio M."/>
            <person name="Guidotti S."/>
            <person name="Sorensen U.B."/>
            <person name="Kilian M."/>
            <person name="Ramirez M."/>
            <person name="Janulczyk R."/>
            <person name="Donati C."/>
            <person name="Grandi G."/>
            <person name="Margarit I."/>
        </authorList>
    </citation>
    <scope>NUCLEOTIDE SEQUENCE [LARGE SCALE GENOMIC DNA]</scope>
    <source>
        <strain evidence="1 2">DK-B-USS-215</strain>
    </source>
</reference>
<gene>
    <name evidence="1" type="ORF">WA04_09465</name>
</gene>
<evidence type="ECO:0000313" key="2">
    <source>
        <dbReference type="Proteomes" id="UP000035346"/>
    </source>
</evidence>
<dbReference type="RefSeq" id="WP_000373086.1">
    <property type="nucleotide sequence ID" value="NZ_CP038809.1"/>
</dbReference>
<comment type="caution">
    <text evidence="1">The sequence shown here is derived from an EMBL/GenBank/DDBJ whole genome shotgun (WGS) entry which is preliminary data.</text>
</comment>
<dbReference type="AlphaFoldDB" id="A0A0H1JJC0"/>
<dbReference type="EMBL" id="LBKL01000087">
    <property type="protein sequence ID" value="KLL36087.1"/>
    <property type="molecule type" value="Genomic_DNA"/>
</dbReference>
<protein>
    <submittedName>
        <fullName evidence="1">Uncharacterized protein</fullName>
    </submittedName>
</protein>
<dbReference type="Proteomes" id="UP000035346">
    <property type="component" value="Unassembled WGS sequence"/>
</dbReference>
<evidence type="ECO:0000313" key="1">
    <source>
        <dbReference type="EMBL" id="KLL36087.1"/>
    </source>
</evidence>
<name>A0A0H1JJC0_STRAG</name>
<sequence length="172" mass="20160">MDQVRTSHSLALKGKVTLEMTIHALYTLSKAYYDNKQYKLDHQTFEGETRFNDFMATKPQKDVEQLLSSEVHLEKLKHYLEEVKVGFTYHQKGEMTYLIFESKNRLLAEKAIKDMLADITKTPEKLEKFSKKVLRKPHEMNPEDKLAYYKTNVVYKGLKPVVTKEVGKEKAR</sequence>
<accession>A0A0H1JJC0</accession>